<comment type="caution">
    <text evidence="2">The sequence shown here is derived from an EMBL/GenBank/DDBJ whole genome shotgun (WGS) entry which is preliminary data.</text>
</comment>
<accession>A0ABR1E1K8</accession>
<evidence type="ECO:0000313" key="3">
    <source>
        <dbReference type="Proteomes" id="UP001303046"/>
    </source>
</evidence>
<dbReference type="SUPFAM" id="SSF81301">
    <property type="entry name" value="Nucleotidyltransferase"/>
    <property type="match status" value="1"/>
</dbReference>
<dbReference type="SUPFAM" id="SSF81631">
    <property type="entry name" value="PAP/OAS1 substrate-binding domain"/>
    <property type="match status" value="1"/>
</dbReference>
<gene>
    <name evidence="2" type="primary">Necator_chrV.g19579</name>
    <name evidence="2" type="ORF">RB195_014787</name>
</gene>
<protein>
    <recommendedName>
        <fullName evidence="1">Poly(A) RNA polymerase mitochondrial-like central palm domain-containing protein</fullName>
    </recommendedName>
</protein>
<sequence length="415" mass="47685">MVCKSIARRLAANSKTTIMELKERRGSTTFFENVKARHSKRLDALERKLEGSDKEGCPASNELIQNILSSLRERILSNDCRFVQVGSSVNGLCSGDSDIDLVFFPMNAAKRDKFFKDFHGNGDFKMQFIYTMSKLITREVEKLKIHVESCVVLHQLRVPLLIVHLEDGQSVDIQFPDEHFQAIRNTNLIRHYVDCDHRLSLLFFYLRTLFDALDIRNSKYGLLSSYHILLLAVHFLQSEQALSPWPVLPVLCKTHNNLVGAHIPIDNVVSLLDSPQVPAEWRSHNQMSTAELAVRFVDYYSNFDISQRIIYIEKGIAPRRRQVSGEVHLQLVDPYSKVTVCRSSAAARAFADAMSFLRRKMINGHFLNTFPSFPEASLFKAQTRWQPWRVHAQDKKVVVDRRTQEQPLDVELPET</sequence>
<dbReference type="Gene3D" id="1.10.1410.10">
    <property type="match status" value="1"/>
</dbReference>
<keyword evidence="3" id="KW-1185">Reference proteome</keyword>
<feature type="domain" description="Poly(A) RNA polymerase mitochondrial-like central palm" evidence="1">
    <location>
        <begin position="61"/>
        <end position="193"/>
    </location>
</feature>
<dbReference type="EMBL" id="JAVFWL010000005">
    <property type="protein sequence ID" value="KAK6756575.1"/>
    <property type="molecule type" value="Genomic_DNA"/>
</dbReference>
<reference evidence="2 3" key="1">
    <citation type="submission" date="2023-08" db="EMBL/GenBank/DDBJ databases">
        <title>A Necator americanus chromosomal reference genome.</title>
        <authorList>
            <person name="Ilik V."/>
            <person name="Petrzelkova K.J."/>
            <person name="Pardy F."/>
            <person name="Fuh T."/>
            <person name="Niatou-Singa F.S."/>
            <person name="Gouil Q."/>
            <person name="Baker L."/>
            <person name="Ritchie M.E."/>
            <person name="Jex A.R."/>
            <person name="Gazzola D."/>
            <person name="Li H."/>
            <person name="Toshio Fujiwara R."/>
            <person name="Zhan B."/>
            <person name="Aroian R.V."/>
            <person name="Pafco B."/>
            <person name="Schwarz E.M."/>
        </authorList>
    </citation>
    <scope>NUCLEOTIDE SEQUENCE [LARGE SCALE GENOMIC DNA]</scope>
    <source>
        <strain evidence="2 3">Aroian</strain>
        <tissue evidence="2">Whole animal</tissue>
    </source>
</reference>
<evidence type="ECO:0000313" key="2">
    <source>
        <dbReference type="EMBL" id="KAK6756575.1"/>
    </source>
</evidence>
<dbReference type="Proteomes" id="UP001303046">
    <property type="component" value="Unassembled WGS sequence"/>
</dbReference>
<dbReference type="Gene3D" id="3.30.460.10">
    <property type="entry name" value="Beta Polymerase, domain 2"/>
    <property type="match status" value="1"/>
</dbReference>
<name>A0ABR1E1K8_NECAM</name>
<dbReference type="PANTHER" id="PTHR12271">
    <property type="entry name" value="POLY A POLYMERASE CID PAP -RELATED"/>
    <property type="match status" value="1"/>
</dbReference>
<dbReference type="InterPro" id="IPR043519">
    <property type="entry name" value="NT_sf"/>
</dbReference>
<dbReference type="Pfam" id="PF22600">
    <property type="entry name" value="MTPAP-like_central"/>
    <property type="match status" value="1"/>
</dbReference>
<proteinExistence type="predicted"/>
<dbReference type="InterPro" id="IPR054708">
    <property type="entry name" value="MTPAP-like_central"/>
</dbReference>
<dbReference type="PANTHER" id="PTHR12271:SF12">
    <property type="entry name" value="POLYMERASE NUCLEOTIDYL TRANSFERASE DOMAIN-CONTAINING PROTEIN"/>
    <property type="match status" value="1"/>
</dbReference>
<organism evidence="2 3">
    <name type="scientific">Necator americanus</name>
    <name type="common">Human hookworm</name>
    <dbReference type="NCBI Taxonomy" id="51031"/>
    <lineage>
        <taxon>Eukaryota</taxon>
        <taxon>Metazoa</taxon>
        <taxon>Ecdysozoa</taxon>
        <taxon>Nematoda</taxon>
        <taxon>Chromadorea</taxon>
        <taxon>Rhabditida</taxon>
        <taxon>Rhabditina</taxon>
        <taxon>Rhabditomorpha</taxon>
        <taxon>Strongyloidea</taxon>
        <taxon>Ancylostomatidae</taxon>
        <taxon>Bunostominae</taxon>
        <taxon>Necator</taxon>
    </lineage>
</organism>
<evidence type="ECO:0000259" key="1">
    <source>
        <dbReference type="Pfam" id="PF22600"/>
    </source>
</evidence>